<evidence type="ECO:0000313" key="8">
    <source>
        <dbReference type="EMBL" id="OGZ94733.1"/>
    </source>
</evidence>
<keyword evidence="5" id="KW-0874">Quinone</keyword>
<evidence type="ECO:0000256" key="3">
    <source>
        <dbReference type="ARBA" id="ARBA00022989"/>
    </source>
</evidence>
<dbReference type="AlphaFoldDB" id="A0A1G2K6B4"/>
<organism evidence="8 9">
    <name type="scientific">Candidatus Sungbacteria bacterium RIFCSPHIGHO2_01_FULL_47_32</name>
    <dbReference type="NCBI Taxonomy" id="1802264"/>
    <lineage>
        <taxon>Bacteria</taxon>
        <taxon>Candidatus Sungiibacteriota</taxon>
    </lineage>
</organism>
<keyword evidence="3 5" id="KW-1133">Transmembrane helix</keyword>
<dbReference type="GO" id="GO:0042773">
    <property type="term" value="P:ATP synthesis coupled electron transport"/>
    <property type="evidence" value="ECO:0007669"/>
    <property type="project" value="InterPro"/>
</dbReference>
<dbReference type="GO" id="GO:0050136">
    <property type="term" value="F:NADH dehydrogenase (quinone) (non-electrogenic) activity"/>
    <property type="evidence" value="ECO:0007669"/>
    <property type="project" value="UniProtKB-UniRule"/>
</dbReference>
<feature type="domain" description="NADH:quinone oxidoreductase/Mrp antiporter transmembrane" evidence="7">
    <location>
        <begin position="108"/>
        <end position="403"/>
    </location>
</feature>
<keyword evidence="4 5" id="KW-0472">Membrane</keyword>
<accession>A0A1G2K6B4</accession>
<protein>
    <recommendedName>
        <fullName evidence="5">NADH-quinone oxidoreductase subunit N</fullName>
        <ecNumber evidence="5">7.1.1.-</ecNumber>
    </recommendedName>
    <alternativeName>
        <fullName evidence="5">NADH dehydrogenase I subunit N</fullName>
    </alternativeName>
    <alternativeName>
        <fullName evidence="5">NDH-1 subunit N</fullName>
    </alternativeName>
</protein>
<feature type="transmembrane region" description="Helical" evidence="5">
    <location>
        <begin position="261"/>
        <end position="280"/>
    </location>
</feature>
<dbReference type="Proteomes" id="UP000177152">
    <property type="component" value="Unassembled WGS sequence"/>
</dbReference>
<evidence type="ECO:0000259" key="7">
    <source>
        <dbReference type="Pfam" id="PF00361"/>
    </source>
</evidence>
<keyword evidence="5" id="KW-0830">Ubiquinone</keyword>
<proteinExistence type="inferred from homology"/>
<dbReference type="GO" id="GO:0012505">
    <property type="term" value="C:endomembrane system"/>
    <property type="evidence" value="ECO:0007669"/>
    <property type="project" value="UniProtKB-SubCell"/>
</dbReference>
<feature type="transmembrane region" description="Helical" evidence="5">
    <location>
        <begin position="388"/>
        <end position="411"/>
    </location>
</feature>
<keyword evidence="5" id="KW-0813">Transport</keyword>
<feature type="transmembrane region" description="Helical" evidence="5">
    <location>
        <begin position="175"/>
        <end position="196"/>
    </location>
</feature>
<comment type="catalytic activity">
    <reaction evidence="5">
        <text>a quinone + NADH + 5 H(+)(in) = a quinol + NAD(+) + 4 H(+)(out)</text>
        <dbReference type="Rhea" id="RHEA:57888"/>
        <dbReference type="ChEBI" id="CHEBI:15378"/>
        <dbReference type="ChEBI" id="CHEBI:24646"/>
        <dbReference type="ChEBI" id="CHEBI:57540"/>
        <dbReference type="ChEBI" id="CHEBI:57945"/>
        <dbReference type="ChEBI" id="CHEBI:132124"/>
    </reaction>
</comment>
<dbReference type="GO" id="GO:0048038">
    <property type="term" value="F:quinone binding"/>
    <property type="evidence" value="ECO:0007669"/>
    <property type="project" value="UniProtKB-KW"/>
</dbReference>
<feature type="transmembrane region" description="Helical" evidence="5">
    <location>
        <begin position="89"/>
        <end position="108"/>
    </location>
</feature>
<dbReference type="EMBL" id="MHQC01000030">
    <property type="protein sequence ID" value="OGZ94733.1"/>
    <property type="molecule type" value="Genomic_DNA"/>
</dbReference>
<feature type="transmembrane region" description="Helical" evidence="5">
    <location>
        <begin position="431"/>
        <end position="450"/>
    </location>
</feature>
<keyword evidence="5" id="KW-1278">Translocase</keyword>
<feature type="transmembrane region" description="Helical" evidence="5">
    <location>
        <begin position="144"/>
        <end position="163"/>
    </location>
</feature>
<feature type="transmembrane region" description="Helical" evidence="5">
    <location>
        <begin position="311"/>
        <end position="334"/>
    </location>
</feature>
<keyword evidence="2 5" id="KW-0812">Transmembrane</keyword>
<evidence type="ECO:0000313" key="9">
    <source>
        <dbReference type="Proteomes" id="UP000177152"/>
    </source>
</evidence>
<feature type="transmembrane region" description="Helical" evidence="5">
    <location>
        <begin position="26"/>
        <end position="44"/>
    </location>
</feature>
<evidence type="ECO:0000256" key="5">
    <source>
        <dbReference type="HAMAP-Rule" id="MF_00445"/>
    </source>
</evidence>
<keyword evidence="5" id="KW-0520">NAD</keyword>
<dbReference type="PANTHER" id="PTHR22773">
    <property type="entry name" value="NADH DEHYDROGENASE"/>
    <property type="match status" value="1"/>
</dbReference>
<comment type="similarity">
    <text evidence="5">Belongs to the complex I subunit 2 family.</text>
</comment>
<sequence>MIPLLLLPLGAIAIPLLSLATGQKKIFASIALFLLALSLASVFLPEPNIGVSSTLFAVDGLGRFFSFLFLLVAFLVGLFTLDSESKHPAVFYSMLLAGTSSMIVVSLAKNLIGIFIGLELLSLCFYELCAFKKDPSGLESAMKLYFMSLFASALFVLGAVLVYGETRTLELRTFFVSPATPAFLMGVSLIVAGLSFKMSLFPFNFWLPDVYEGAPSEVTALLAASAKKAGFAAFVRVVAPLATLSVSNPALLQISGKLQGALALLSFLTMSFGNVIAMVQKSVKRMIAYSIIAHAGFLAIGLAAGSALGYLGLLFHILVHALMAAGIFLLFSVFDGQSLETLDDYDGLGKRAPLISVLLTVFLLSLTGIPPLAGFLSKFILWSSAMEAGYVWLAVAAIINSALSTYFYFLILRRVWGFAPRDGNPTPVVSWNKKCALLIPAILLAVLGVYPNPILSVLKNIIAASGLVA</sequence>
<feature type="transmembrane region" description="Helical" evidence="5">
    <location>
        <begin position="286"/>
        <end position="304"/>
    </location>
</feature>
<comment type="function">
    <text evidence="5">NDH-1 shuttles electrons from NADH, via FMN and iron-sulfur (Fe-S) centers, to quinones in the respiratory chain. The immediate electron acceptor for the enzyme in this species is believed to be ubiquinone. Couples the redox reaction to proton translocation (for every two electrons transferred, four hydrogen ions are translocated across the cytoplasmic membrane), and thus conserves the redox energy in a proton gradient.</text>
</comment>
<gene>
    <name evidence="5" type="primary">nuoN</name>
    <name evidence="8" type="ORF">A2633_03680</name>
</gene>
<evidence type="ECO:0000256" key="4">
    <source>
        <dbReference type="ARBA" id="ARBA00023136"/>
    </source>
</evidence>
<evidence type="ECO:0000256" key="2">
    <source>
        <dbReference type="ARBA" id="ARBA00022692"/>
    </source>
</evidence>
<dbReference type="InterPro" id="IPR010096">
    <property type="entry name" value="NADH-Q_OxRdtase_suN/2"/>
</dbReference>
<evidence type="ECO:0000256" key="1">
    <source>
        <dbReference type="ARBA" id="ARBA00004127"/>
    </source>
</evidence>
<evidence type="ECO:0000256" key="6">
    <source>
        <dbReference type="RuleBase" id="RU000320"/>
    </source>
</evidence>
<dbReference type="GO" id="GO:0005886">
    <property type="term" value="C:plasma membrane"/>
    <property type="evidence" value="ECO:0007669"/>
    <property type="project" value="UniProtKB-SubCell"/>
</dbReference>
<reference evidence="8 9" key="1">
    <citation type="journal article" date="2016" name="Nat. Commun.">
        <title>Thousands of microbial genomes shed light on interconnected biogeochemical processes in an aquifer system.</title>
        <authorList>
            <person name="Anantharaman K."/>
            <person name="Brown C.T."/>
            <person name="Hug L.A."/>
            <person name="Sharon I."/>
            <person name="Castelle C.J."/>
            <person name="Probst A.J."/>
            <person name="Thomas B.C."/>
            <person name="Singh A."/>
            <person name="Wilkins M.J."/>
            <person name="Karaoz U."/>
            <person name="Brodie E.L."/>
            <person name="Williams K.H."/>
            <person name="Hubbard S.S."/>
            <person name="Banfield J.F."/>
        </authorList>
    </citation>
    <scope>NUCLEOTIDE SEQUENCE [LARGE SCALE GENOMIC DNA]</scope>
</reference>
<comment type="subcellular location">
    <subcellularLocation>
        <location evidence="5">Cell membrane</location>
        <topology evidence="5">Multi-pass membrane protein</topology>
    </subcellularLocation>
    <subcellularLocation>
        <location evidence="1">Endomembrane system</location>
        <topology evidence="1">Multi-pass membrane protein</topology>
    </subcellularLocation>
    <subcellularLocation>
        <location evidence="6">Membrane</location>
        <topology evidence="6">Multi-pass membrane protein</topology>
    </subcellularLocation>
</comment>
<dbReference type="HAMAP" id="MF_00445">
    <property type="entry name" value="NDH1_NuoN_1"/>
    <property type="match status" value="1"/>
</dbReference>
<dbReference type="Pfam" id="PF00361">
    <property type="entry name" value="Proton_antipo_M"/>
    <property type="match status" value="1"/>
</dbReference>
<keyword evidence="5" id="KW-1003">Cell membrane</keyword>
<name>A0A1G2K6B4_9BACT</name>
<feature type="transmembrane region" description="Helical" evidence="5">
    <location>
        <begin position="354"/>
        <end position="376"/>
    </location>
</feature>
<dbReference type="GO" id="GO:0008137">
    <property type="term" value="F:NADH dehydrogenase (ubiquinone) activity"/>
    <property type="evidence" value="ECO:0007669"/>
    <property type="project" value="InterPro"/>
</dbReference>
<comment type="subunit">
    <text evidence="5">NDH-1 is composed of 14 different subunits. Subunits NuoA, H, J, K, L, M, N constitute the membrane sector of the complex.</text>
</comment>
<dbReference type="EC" id="7.1.1.-" evidence="5"/>
<dbReference type="InterPro" id="IPR001750">
    <property type="entry name" value="ND/Mrp_TM"/>
</dbReference>
<feature type="transmembrane region" description="Helical" evidence="5">
    <location>
        <begin position="64"/>
        <end position="82"/>
    </location>
</feature>
<comment type="caution">
    <text evidence="8">The sequence shown here is derived from an EMBL/GenBank/DDBJ whole genome shotgun (WGS) entry which is preliminary data.</text>
</comment>